<comment type="cofactor">
    <cofactor evidence="4">
        <name>Zn(2+)</name>
        <dbReference type="ChEBI" id="CHEBI:29105"/>
    </cofactor>
    <text evidence="4">Binds 1 divalent metal cation per subunit.</text>
</comment>
<keyword evidence="4" id="KW-0479">Metal-binding</keyword>
<evidence type="ECO:0000313" key="7">
    <source>
        <dbReference type="Proteomes" id="UP000000328"/>
    </source>
</evidence>
<gene>
    <name evidence="6" type="ordered locus">AMED_1545</name>
</gene>
<sequence length="274" mass="29098">MAMTAVLLEAVAFGESPRWHDGRLWFADWLTHEIVAVSPAGEREVVFRADFPTMPMCFDFLGGQPLIVSSSDGLLLRLSESGLSTHAELGGTGFNEVVVTGAGGCYVNGGGFDLMAGEPYRPGAILFAGPDGSVRRVADDIAFGNGMALTPDGSTLIVAESYANRLTAFSVLPDGGLTDRRVWADLGEGVPDGIALDASGAVWVSDVPHRSCTRVREGGEVLEQLTFDRGCFACALSEDTLYLVVQEWRGIDRVGKTEDRTGQILTHPVSVGCA</sequence>
<evidence type="ECO:0000256" key="4">
    <source>
        <dbReference type="PIRSR" id="PIRSR605511-2"/>
    </source>
</evidence>
<comment type="similarity">
    <text evidence="1">Belongs to the SMP-30/CGR1 family.</text>
</comment>
<feature type="active site" description="Proton donor/acceptor" evidence="3">
    <location>
        <position position="192"/>
    </location>
</feature>
<evidence type="ECO:0000313" key="6">
    <source>
        <dbReference type="EMBL" id="ADJ43358.1"/>
    </source>
</evidence>
<feature type="binding site" evidence="4">
    <location>
        <position position="113"/>
    </location>
    <ligand>
        <name>substrate</name>
    </ligand>
</feature>
<dbReference type="InterPro" id="IPR051262">
    <property type="entry name" value="SMP-30/CGR1_Lactonase"/>
</dbReference>
<feature type="binding site" evidence="4">
    <location>
        <position position="145"/>
    </location>
    <ligand>
        <name>a divalent metal cation</name>
        <dbReference type="ChEBI" id="CHEBI:60240"/>
    </ligand>
</feature>
<dbReference type="InterPro" id="IPR013658">
    <property type="entry name" value="SGL"/>
</dbReference>
<dbReference type="InterPro" id="IPR005511">
    <property type="entry name" value="SMP-30"/>
</dbReference>
<dbReference type="PANTHER" id="PTHR47572:SF4">
    <property type="entry name" value="LACTONASE DRP35"/>
    <property type="match status" value="1"/>
</dbReference>
<keyword evidence="2" id="KW-0378">Hydrolase</keyword>
<feature type="domain" description="SMP-30/Gluconolactonase/LRE-like region" evidence="5">
    <location>
        <begin position="13"/>
        <end position="243"/>
    </location>
</feature>
<proteinExistence type="inferred from homology"/>
<dbReference type="Pfam" id="PF08450">
    <property type="entry name" value="SGL"/>
    <property type="match status" value="1"/>
</dbReference>
<name>A0A0H3CYD9_AMYMU</name>
<feature type="binding site" evidence="4">
    <location>
        <position position="192"/>
    </location>
    <ligand>
        <name>a divalent metal cation</name>
        <dbReference type="ChEBI" id="CHEBI:60240"/>
    </ligand>
</feature>
<dbReference type="GO" id="GO:0046872">
    <property type="term" value="F:metal ion binding"/>
    <property type="evidence" value="ECO:0007669"/>
    <property type="project" value="UniProtKB-KW"/>
</dbReference>
<dbReference type="OrthoDB" id="2633250at2"/>
<dbReference type="Proteomes" id="UP000000328">
    <property type="component" value="Chromosome"/>
</dbReference>
<evidence type="ECO:0000256" key="1">
    <source>
        <dbReference type="ARBA" id="ARBA00008853"/>
    </source>
</evidence>
<dbReference type="Gene3D" id="2.120.10.30">
    <property type="entry name" value="TolB, C-terminal domain"/>
    <property type="match status" value="1"/>
</dbReference>
<dbReference type="PRINTS" id="PR01790">
    <property type="entry name" value="SMP30FAMILY"/>
</dbReference>
<evidence type="ECO:0000256" key="3">
    <source>
        <dbReference type="PIRSR" id="PIRSR605511-1"/>
    </source>
</evidence>
<evidence type="ECO:0000256" key="2">
    <source>
        <dbReference type="ARBA" id="ARBA00022801"/>
    </source>
</evidence>
<dbReference type="eggNOG" id="COG3386">
    <property type="taxonomic scope" value="Bacteria"/>
</dbReference>
<protein>
    <recommendedName>
        <fullName evidence="5">SMP-30/Gluconolactonase/LRE-like region domain-containing protein</fullName>
    </recommendedName>
</protein>
<dbReference type="EMBL" id="CP002000">
    <property type="protein sequence ID" value="ADJ43358.1"/>
    <property type="molecule type" value="Genomic_DNA"/>
</dbReference>
<dbReference type="KEGG" id="amd:AMED_1545"/>
<dbReference type="SUPFAM" id="SSF63829">
    <property type="entry name" value="Calcium-dependent phosphotriesterase"/>
    <property type="match status" value="1"/>
</dbReference>
<dbReference type="PANTHER" id="PTHR47572">
    <property type="entry name" value="LIPOPROTEIN-RELATED"/>
    <property type="match status" value="1"/>
</dbReference>
<reference evidence="6 7" key="1">
    <citation type="journal article" date="2010" name="Cell Res.">
        <title>Complete genome sequence of the rifamycin SV-producing Amycolatopsis mediterranei U32 revealed its genetic characteristics in phylogeny and metabolism.</title>
        <authorList>
            <person name="Zhao W."/>
            <person name="Zhong Y."/>
            <person name="Yuan H."/>
            <person name="Wang J."/>
            <person name="Zheng H."/>
            <person name="Wang Y."/>
            <person name="Cen X."/>
            <person name="Xu F."/>
            <person name="Bai J."/>
            <person name="Han X."/>
            <person name="Lu G."/>
            <person name="Zhu Y."/>
            <person name="Shao Z."/>
            <person name="Yan H."/>
            <person name="Li C."/>
            <person name="Peng N."/>
            <person name="Zhang Z."/>
            <person name="Zhang Y."/>
            <person name="Lin W."/>
            <person name="Fan Y."/>
            <person name="Qin Z."/>
            <person name="Hu Y."/>
            <person name="Zhu B."/>
            <person name="Wang S."/>
            <person name="Ding X."/>
            <person name="Zhao G.P."/>
        </authorList>
    </citation>
    <scope>NUCLEOTIDE SEQUENCE [LARGE SCALE GENOMIC DNA]</scope>
    <source>
        <strain evidence="7">U-32</strain>
    </source>
</reference>
<evidence type="ECO:0000259" key="5">
    <source>
        <dbReference type="Pfam" id="PF08450"/>
    </source>
</evidence>
<accession>A0A0H3CYD9</accession>
<dbReference type="AlphaFoldDB" id="A0A0H3CYD9"/>
<keyword evidence="4" id="KW-0862">Zinc</keyword>
<dbReference type="HOGENOM" id="CLU_036110_4_0_11"/>
<organism evidence="6 7">
    <name type="scientific">Amycolatopsis mediterranei (strain U-32)</name>
    <dbReference type="NCBI Taxonomy" id="749927"/>
    <lineage>
        <taxon>Bacteria</taxon>
        <taxon>Bacillati</taxon>
        <taxon>Actinomycetota</taxon>
        <taxon>Actinomycetes</taxon>
        <taxon>Pseudonocardiales</taxon>
        <taxon>Pseudonocardiaceae</taxon>
        <taxon>Amycolatopsis</taxon>
    </lineage>
</organism>
<dbReference type="PATRIC" id="fig|749927.5.peg.1589"/>
<feature type="binding site" evidence="4">
    <location>
        <position position="95"/>
    </location>
    <ligand>
        <name>substrate</name>
    </ligand>
</feature>
<dbReference type="GO" id="GO:0016787">
    <property type="term" value="F:hydrolase activity"/>
    <property type="evidence" value="ECO:0007669"/>
    <property type="project" value="UniProtKB-KW"/>
</dbReference>
<dbReference type="InterPro" id="IPR011042">
    <property type="entry name" value="6-blade_b-propeller_TolB-like"/>
</dbReference>
<feature type="binding site" evidence="4">
    <location>
        <position position="15"/>
    </location>
    <ligand>
        <name>a divalent metal cation</name>
        <dbReference type="ChEBI" id="CHEBI:60240"/>
    </ligand>
</feature>